<dbReference type="PANTHER" id="PTHR33269:SF17">
    <property type="entry name" value="NADH-UBIQUINONE OXIDOREDUCTASE CHAIN 6"/>
    <property type="match status" value="1"/>
</dbReference>
<feature type="transmembrane region" description="Helical" evidence="1">
    <location>
        <begin position="6"/>
        <end position="23"/>
    </location>
</feature>
<keyword evidence="1" id="KW-0812">Transmembrane</keyword>
<feature type="transmembrane region" description="Helical" evidence="1">
    <location>
        <begin position="53"/>
        <end position="75"/>
    </location>
</feature>
<keyword evidence="1 2" id="KW-0496">Mitochondrion</keyword>
<dbReference type="AlphaFoldDB" id="A0A8F9W699"/>
<keyword evidence="1" id="KW-0520">NAD</keyword>
<dbReference type="InterPro" id="IPR001457">
    <property type="entry name" value="NADH_UbQ/plastoQ_OxRdtase_su6"/>
</dbReference>
<keyword evidence="1" id="KW-1133">Transmembrane helix</keyword>
<evidence type="ECO:0000256" key="1">
    <source>
        <dbReference type="RuleBase" id="RU004430"/>
    </source>
</evidence>
<keyword evidence="1" id="KW-0472">Membrane</keyword>
<geneLocation type="mitochondrion" evidence="2"/>
<comment type="catalytic activity">
    <reaction evidence="1">
        <text>a ubiquinone + NADH + 5 H(+)(in) = a ubiquinol + NAD(+) + 4 H(+)(out)</text>
        <dbReference type="Rhea" id="RHEA:29091"/>
        <dbReference type="Rhea" id="RHEA-COMP:9565"/>
        <dbReference type="Rhea" id="RHEA-COMP:9566"/>
        <dbReference type="ChEBI" id="CHEBI:15378"/>
        <dbReference type="ChEBI" id="CHEBI:16389"/>
        <dbReference type="ChEBI" id="CHEBI:17976"/>
        <dbReference type="ChEBI" id="CHEBI:57540"/>
        <dbReference type="ChEBI" id="CHEBI:57945"/>
        <dbReference type="EC" id="7.1.1.2"/>
    </reaction>
</comment>
<protein>
    <recommendedName>
        <fullName evidence="1">NADH-ubiquinone oxidoreductase chain 6</fullName>
        <ecNumber evidence="1">7.1.1.2</ecNumber>
    </recommendedName>
</protein>
<reference evidence="2" key="1">
    <citation type="submission" date="2021-04" db="EMBL/GenBank/DDBJ databases">
        <authorList>
            <person name="Wang Y."/>
            <person name="Liu G."/>
        </authorList>
    </citation>
    <scope>NUCLEOTIDE SEQUENCE</scope>
    <source>
        <strain evidence="2">Qingdao in China</strain>
    </source>
</reference>
<feature type="transmembrane region" description="Helical" evidence="1">
    <location>
        <begin position="150"/>
        <end position="171"/>
    </location>
</feature>
<organism evidence="2">
    <name type="scientific">Pleurosigma intermedium</name>
    <dbReference type="NCBI Taxonomy" id="197753"/>
    <lineage>
        <taxon>Eukaryota</taxon>
        <taxon>Sar</taxon>
        <taxon>Stramenopiles</taxon>
        <taxon>Ochrophyta</taxon>
        <taxon>Bacillariophyta</taxon>
        <taxon>Bacillariophyceae</taxon>
        <taxon>Bacillariophycidae</taxon>
        <taxon>Naviculales</taxon>
        <taxon>Pleurosigmataceae</taxon>
        <taxon>Pleurosigma</taxon>
    </lineage>
</organism>
<accession>A0A8F9W699</accession>
<keyword evidence="1" id="KW-0830">Ubiquinone</keyword>
<comment type="function">
    <text evidence="1">Core subunit of the mitochondrial membrane respiratory chain NADH dehydrogenase (Complex I) which catalyzes electron transfer from NADH through the respiratory chain, using ubiquinone as an electron acceptor. Essential for the catalytic activity and assembly of complex I.</text>
</comment>
<dbReference type="GO" id="GO:0008137">
    <property type="term" value="F:NADH dehydrogenase (ubiquinone) activity"/>
    <property type="evidence" value="ECO:0007669"/>
    <property type="project" value="UniProtKB-UniRule"/>
</dbReference>
<keyword evidence="1" id="KW-1278">Translocase</keyword>
<gene>
    <name evidence="2" type="primary">nad6</name>
</gene>
<dbReference type="NCBIfam" id="NF005164">
    <property type="entry name" value="PRK06638.1-4"/>
    <property type="match status" value="1"/>
</dbReference>
<keyword evidence="1" id="KW-0679">Respiratory chain</keyword>
<sequence length="195" mass="22296">MLNLLFYFFSIVLLLSALAVVLTHNSIVSVLFLVLSFLISAILLILLECEFLALMLIIIYVGAVAILFLFVLMMLETKLKNLNKNIFIYFPFGVFINSVFFFEITNSISNSFLSNPYVNNFLYNTYCSWYGKVDSLTDIEVFGSILYTQYVLQFLVVGFVLFLALVGVVFLTSNPIKNHKNQVVFHQLSRNSVIF</sequence>
<feature type="transmembrane region" description="Helical" evidence="1">
    <location>
        <begin position="87"/>
        <end position="108"/>
    </location>
</feature>
<comment type="subcellular location">
    <subcellularLocation>
        <location evidence="1">Mitochondrion membrane</location>
        <topology evidence="1">Multi-pass membrane protein</topology>
    </subcellularLocation>
</comment>
<dbReference type="Gene3D" id="1.20.120.1200">
    <property type="entry name" value="NADH-ubiquinone/plastoquinone oxidoreductase chain 6, subunit NuoJ"/>
    <property type="match status" value="1"/>
</dbReference>
<evidence type="ECO:0000313" key="2">
    <source>
        <dbReference type="EMBL" id="QYJ09275.1"/>
    </source>
</evidence>
<dbReference type="PANTHER" id="PTHR33269">
    <property type="entry name" value="NADH-UBIQUINONE OXIDOREDUCTASE CHAIN 6"/>
    <property type="match status" value="1"/>
</dbReference>
<keyword evidence="1" id="KW-0249">Electron transport</keyword>
<dbReference type="EMBL" id="MW861541">
    <property type="protein sequence ID" value="QYJ09275.1"/>
    <property type="molecule type" value="Genomic_DNA"/>
</dbReference>
<dbReference type="Pfam" id="PF00499">
    <property type="entry name" value="Oxidored_q3"/>
    <property type="match status" value="1"/>
</dbReference>
<dbReference type="EC" id="7.1.1.2" evidence="1"/>
<dbReference type="InterPro" id="IPR042106">
    <property type="entry name" value="Nuo/plastoQ_OxRdtase_6_NuoJ"/>
</dbReference>
<comment type="similarity">
    <text evidence="1">Belongs to the complex I subunit 6 family.</text>
</comment>
<name>A0A8F9W699_9STRA</name>
<proteinExistence type="inferred from homology"/>
<feature type="transmembrane region" description="Helical" evidence="1">
    <location>
        <begin position="30"/>
        <end position="47"/>
    </location>
</feature>
<dbReference type="GO" id="GO:0031966">
    <property type="term" value="C:mitochondrial membrane"/>
    <property type="evidence" value="ECO:0007669"/>
    <property type="project" value="UniProtKB-SubCell"/>
</dbReference>
<keyword evidence="1" id="KW-0813">Transport</keyword>